<dbReference type="SUPFAM" id="SSF63418">
    <property type="entry name" value="MurE/MurF N-terminal domain"/>
    <property type="match status" value="1"/>
</dbReference>
<evidence type="ECO:0000259" key="12">
    <source>
        <dbReference type="Pfam" id="PF01225"/>
    </source>
</evidence>
<keyword evidence="9 10" id="KW-0961">Cell wall biogenesis/degradation</keyword>
<comment type="caution">
    <text evidence="15">The sequence shown here is derived from an EMBL/GenBank/DDBJ whole genome shotgun (WGS) entry which is preliminary data.</text>
</comment>
<evidence type="ECO:0000256" key="1">
    <source>
        <dbReference type="ARBA" id="ARBA00022490"/>
    </source>
</evidence>
<dbReference type="EMBL" id="JAMZFW010000001">
    <property type="protein sequence ID" value="MCP1100871.1"/>
    <property type="molecule type" value="Genomic_DNA"/>
</dbReference>
<keyword evidence="8 10" id="KW-0131">Cell cycle</keyword>
<keyword evidence="5 10" id="KW-0067">ATP-binding</keyword>
<evidence type="ECO:0000256" key="9">
    <source>
        <dbReference type="ARBA" id="ARBA00023316"/>
    </source>
</evidence>
<dbReference type="InterPro" id="IPR035911">
    <property type="entry name" value="MurE/MurF_N"/>
</dbReference>
<reference evidence="15 16" key="1">
    <citation type="journal article" date="2022" name="Genome Biol. Evol.">
        <title>Host diet, physiology and behaviors set the stage for Lachnospiraceae cladogenesis.</title>
        <authorList>
            <person name="Vera-Ponce De Leon A."/>
            <person name="Schneider M."/>
            <person name="Jahnes B.C."/>
            <person name="Sadowski V."/>
            <person name="Camuy-Velez L.A."/>
            <person name="Duan J."/>
            <person name="Sabree Z.L."/>
        </authorList>
    </citation>
    <scope>NUCLEOTIDE SEQUENCE [LARGE SCALE GENOMIC DNA]</scope>
    <source>
        <strain evidence="15 16">PAL113</strain>
    </source>
</reference>
<dbReference type="Gene3D" id="3.90.190.20">
    <property type="entry name" value="Mur ligase, C-terminal domain"/>
    <property type="match status" value="1"/>
</dbReference>
<gene>
    <name evidence="10" type="primary">murF</name>
    <name evidence="15" type="ORF">NK125_00385</name>
</gene>
<evidence type="ECO:0000259" key="14">
    <source>
        <dbReference type="Pfam" id="PF08245"/>
    </source>
</evidence>
<comment type="function">
    <text evidence="10 11">Involved in cell wall formation. Catalyzes the final step in the synthesis of UDP-N-acetylmuramoyl-pentapeptide, the precursor of murein.</text>
</comment>
<dbReference type="InterPro" id="IPR036565">
    <property type="entry name" value="Mur-like_cat_sf"/>
</dbReference>
<evidence type="ECO:0000256" key="8">
    <source>
        <dbReference type="ARBA" id="ARBA00023306"/>
    </source>
</evidence>
<dbReference type="NCBIfam" id="TIGR01143">
    <property type="entry name" value="murF"/>
    <property type="match status" value="1"/>
</dbReference>
<keyword evidence="6 10" id="KW-0133">Cell shape</keyword>
<evidence type="ECO:0000256" key="5">
    <source>
        <dbReference type="ARBA" id="ARBA00022840"/>
    </source>
</evidence>
<evidence type="ECO:0000256" key="3">
    <source>
        <dbReference type="ARBA" id="ARBA00022618"/>
    </source>
</evidence>
<feature type="binding site" evidence="10">
    <location>
        <begin position="113"/>
        <end position="119"/>
    </location>
    <ligand>
        <name>ATP</name>
        <dbReference type="ChEBI" id="CHEBI:30616"/>
    </ligand>
</feature>
<dbReference type="Pfam" id="PF08245">
    <property type="entry name" value="Mur_ligase_M"/>
    <property type="match status" value="1"/>
</dbReference>
<comment type="similarity">
    <text evidence="10">Belongs to the MurCDEF family. MurF subfamily.</text>
</comment>
<keyword evidence="2 10" id="KW-0436">Ligase</keyword>
<dbReference type="Pfam" id="PF02875">
    <property type="entry name" value="Mur_ligase_C"/>
    <property type="match status" value="1"/>
</dbReference>
<evidence type="ECO:0000256" key="2">
    <source>
        <dbReference type="ARBA" id="ARBA00022598"/>
    </source>
</evidence>
<dbReference type="InterPro" id="IPR004101">
    <property type="entry name" value="Mur_ligase_C"/>
</dbReference>
<keyword evidence="4 10" id="KW-0547">Nucleotide-binding</keyword>
<dbReference type="Gene3D" id="3.40.1390.10">
    <property type="entry name" value="MurE/MurF, N-terminal domain"/>
    <property type="match status" value="1"/>
</dbReference>
<dbReference type="PANTHER" id="PTHR43024">
    <property type="entry name" value="UDP-N-ACETYLMURAMOYL-TRIPEPTIDE--D-ALANYL-D-ALANINE LIGASE"/>
    <property type="match status" value="1"/>
</dbReference>
<evidence type="ECO:0000256" key="11">
    <source>
        <dbReference type="RuleBase" id="RU004136"/>
    </source>
</evidence>
<evidence type="ECO:0000256" key="7">
    <source>
        <dbReference type="ARBA" id="ARBA00022984"/>
    </source>
</evidence>
<keyword evidence="1 10" id="KW-0963">Cytoplasm</keyword>
<keyword evidence="7 10" id="KW-0573">Peptidoglycan synthesis</keyword>
<protein>
    <recommendedName>
        <fullName evidence="10 11">UDP-N-acetylmuramoyl-tripeptide--D-alanyl-D-alanine ligase</fullName>
        <ecNumber evidence="10 11">6.3.2.10</ecNumber>
    </recommendedName>
    <alternativeName>
        <fullName evidence="10">D-alanyl-D-alanine-adding enzyme</fullName>
    </alternativeName>
</protein>
<dbReference type="InterPro" id="IPR036615">
    <property type="entry name" value="Mur_ligase_C_dom_sf"/>
</dbReference>
<dbReference type="SUPFAM" id="SSF53623">
    <property type="entry name" value="MurD-like peptide ligases, catalytic domain"/>
    <property type="match status" value="1"/>
</dbReference>
<dbReference type="PANTHER" id="PTHR43024:SF1">
    <property type="entry name" value="UDP-N-ACETYLMURAMOYL-TRIPEPTIDE--D-ALANYL-D-ALANINE LIGASE"/>
    <property type="match status" value="1"/>
</dbReference>
<feature type="domain" description="Mur ligase N-terminal catalytic" evidence="12">
    <location>
        <begin position="29"/>
        <end position="75"/>
    </location>
</feature>
<name>A0ABT1E584_9FIRM</name>
<evidence type="ECO:0000256" key="10">
    <source>
        <dbReference type="HAMAP-Rule" id="MF_02019"/>
    </source>
</evidence>
<feature type="domain" description="Mur ligase central" evidence="14">
    <location>
        <begin position="111"/>
        <end position="297"/>
    </location>
</feature>
<dbReference type="EC" id="6.3.2.10" evidence="10 11"/>
<dbReference type="Proteomes" id="UP001523566">
    <property type="component" value="Unassembled WGS sequence"/>
</dbReference>
<comment type="catalytic activity">
    <reaction evidence="10 11">
        <text>D-alanyl-D-alanine + UDP-N-acetyl-alpha-D-muramoyl-L-alanyl-gamma-D-glutamyl-meso-2,6-diaminopimelate + ATP = UDP-N-acetyl-alpha-D-muramoyl-L-alanyl-gamma-D-glutamyl-meso-2,6-diaminopimeloyl-D-alanyl-D-alanine + ADP + phosphate + H(+)</text>
        <dbReference type="Rhea" id="RHEA:28374"/>
        <dbReference type="ChEBI" id="CHEBI:15378"/>
        <dbReference type="ChEBI" id="CHEBI:30616"/>
        <dbReference type="ChEBI" id="CHEBI:43474"/>
        <dbReference type="ChEBI" id="CHEBI:57822"/>
        <dbReference type="ChEBI" id="CHEBI:61386"/>
        <dbReference type="ChEBI" id="CHEBI:83905"/>
        <dbReference type="ChEBI" id="CHEBI:456216"/>
        <dbReference type="EC" id="6.3.2.10"/>
    </reaction>
</comment>
<keyword evidence="16" id="KW-1185">Reference proteome</keyword>
<proteinExistence type="inferred from homology"/>
<evidence type="ECO:0000313" key="15">
    <source>
        <dbReference type="EMBL" id="MCP1100871.1"/>
    </source>
</evidence>
<comment type="pathway">
    <text evidence="10 11">Cell wall biogenesis; peptidoglycan biosynthesis.</text>
</comment>
<evidence type="ECO:0000256" key="4">
    <source>
        <dbReference type="ARBA" id="ARBA00022741"/>
    </source>
</evidence>
<feature type="domain" description="Mur ligase C-terminal" evidence="13">
    <location>
        <begin position="321"/>
        <end position="443"/>
    </location>
</feature>
<evidence type="ECO:0000313" key="16">
    <source>
        <dbReference type="Proteomes" id="UP001523566"/>
    </source>
</evidence>
<organism evidence="15 16">
    <name type="scientific">Aequitasia blattaphilus</name>
    <dbReference type="NCBI Taxonomy" id="2949332"/>
    <lineage>
        <taxon>Bacteria</taxon>
        <taxon>Bacillati</taxon>
        <taxon>Bacillota</taxon>
        <taxon>Clostridia</taxon>
        <taxon>Lachnospirales</taxon>
        <taxon>Lachnospiraceae</taxon>
        <taxon>Aequitasia</taxon>
    </lineage>
</organism>
<dbReference type="InterPro" id="IPR051046">
    <property type="entry name" value="MurCDEF_CellWall_CoF430Synth"/>
</dbReference>
<keyword evidence="3 10" id="KW-0132">Cell division</keyword>
<sequence length="461" mass="50358">MKPILLENLIFACKGEFRGPGHLLQESIADIVIDSRKVQHGSLFFAIQGESQDGHQYIPAAVESGAICIVSHQDLGDTNFPYILVDSTSQALLDMAKYYRDSFPNLKVVTITGSVGKTSTKEMIASVLSQKYKVHKTLGNFNNQWGLPLSIFNIEEGDEISVLELGVNHFGEMRILSKTASPDVCVMTNIGVAHLEFFKTREGILEEKRQMLMDVKDGGHIILNGDDDLLSTISPVNGIKPLFFGNNSQNDVYSCNVESIGLRGSTCDIHLPGGKSFECHIQVPGSHMVLNALAGASVGFCLGLTTDEIRRGILDYSSIEGRNNLLETKDFIILDDCYNANPVSMKAALDVLSLAIGRKVAILGDMGELGPEEIALHKELGEYAAQKHINLVVAIGPLAKYIAEGASDKQPHTKALWFDTKEKFINNMKNLLETGDNVLVKASHGMDLPVVVEALMNYVSH</sequence>
<evidence type="ECO:0000259" key="13">
    <source>
        <dbReference type="Pfam" id="PF02875"/>
    </source>
</evidence>
<dbReference type="InterPro" id="IPR000713">
    <property type="entry name" value="Mur_ligase_N"/>
</dbReference>
<dbReference type="SUPFAM" id="SSF53244">
    <property type="entry name" value="MurD-like peptide ligases, peptide-binding domain"/>
    <property type="match status" value="1"/>
</dbReference>
<accession>A0ABT1E584</accession>
<comment type="subcellular location">
    <subcellularLocation>
        <location evidence="10 11">Cytoplasm</location>
    </subcellularLocation>
</comment>
<dbReference type="HAMAP" id="MF_02019">
    <property type="entry name" value="MurF"/>
    <property type="match status" value="1"/>
</dbReference>
<dbReference type="InterPro" id="IPR013221">
    <property type="entry name" value="Mur_ligase_cen"/>
</dbReference>
<dbReference type="GO" id="GO:0016874">
    <property type="term" value="F:ligase activity"/>
    <property type="evidence" value="ECO:0007669"/>
    <property type="project" value="UniProtKB-KW"/>
</dbReference>
<dbReference type="RefSeq" id="WP_262064659.1">
    <property type="nucleotide sequence ID" value="NZ_JAMXOD010000001.1"/>
</dbReference>
<dbReference type="Pfam" id="PF01225">
    <property type="entry name" value="Mur_ligase"/>
    <property type="match status" value="1"/>
</dbReference>
<dbReference type="InterPro" id="IPR005863">
    <property type="entry name" value="UDP-N-AcMur_synth"/>
</dbReference>
<evidence type="ECO:0000256" key="6">
    <source>
        <dbReference type="ARBA" id="ARBA00022960"/>
    </source>
</evidence>
<dbReference type="Gene3D" id="3.40.1190.10">
    <property type="entry name" value="Mur-like, catalytic domain"/>
    <property type="match status" value="1"/>
</dbReference>